<sequence length="116" mass="13416">MRCEKLDYGAFALFGLENVLNRLVPKGQPLAICCHKGMRRSQAAVRLLMNMRCIANDPHCFPSINYADITSYNFQVNAEGISIPQKSFFPFRHLLVFHDDSHQEQVQIKNQIYTKR</sequence>
<reference evidence="1 2" key="1">
    <citation type="journal article" date="2015" name="Nature">
        <title>rRNA introns, odd ribosomes, and small enigmatic genomes across a large radiation of phyla.</title>
        <authorList>
            <person name="Brown C.T."/>
            <person name="Hug L.A."/>
            <person name="Thomas B.C."/>
            <person name="Sharon I."/>
            <person name="Castelle C.J."/>
            <person name="Singh A."/>
            <person name="Wilkins M.J."/>
            <person name="Williams K.H."/>
            <person name="Banfield J.F."/>
        </authorList>
    </citation>
    <scope>NUCLEOTIDE SEQUENCE [LARGE SCALE GENOMIC DNA]</scope>
</reference>
<accession>A0A0G1CLU9</accession>
<gene>
    <name evidence="1" type="ORF">UV61_C0009G0011</name>
</gene>
<dbReference type="EMBL" id="LCFD01000009">
    <property type="protein sequence ID" value="KKS86484.1"/>
    <property type="molecule type" value="Genomic_DNA"/>
</dbReference>
<proteinExistence type="predicted"/>
<dbReference type="AlphaFoldDB" id="A0A0G1CLU9"/>
<name>A0A0G1CLU9_9BACT</name>
<comment type="caution">
    <text evidence="1">The sequence shown here is derived from an EMBL/GenBank/DDBJ whole genome shotgun (WGS) entry which is preliminary data.</text>
</comment>
<dbReference type="STRING" id="1618446.UV61_C0009G0011"/>
<evidence type="ECO:0000313" key="2">
    <source>
        <dbReference type="Proteomes" id="UP000034050"/>
    </source>
</evidence>
<evidence type="ECO:0000313" key="1">
    <source>
        <dbReference type="EMBL" id="KKS86484.1"/>
    </source>
</evidence>
<organism evidence="1 2">
    <name type="scientific">Candidatus Gottesmanbacteria bacterium GW2011_GWB1_43_11</name>
    <dbReference type="NCBI Taxonomy" id="1618446"/>
    <lineage>
        <taxon>Bacteria</taxon>
        <taxon>Candidatus Gottesmaniibacteriota</taxon>
    </lineage>
</organism>
<dbReference type="Proteomes" id="UP000034050">
    <property type="component" value="Unassembled WGS sequence"/>
</dbReference>
<protein>
    <submittedName>
        <fullName evidence="1">Uncharacterized protein</fullName>
    </submittedName>
</protein>